<gene>
    <name evidence="3" type="ORF">H9K75_15690</name>
</gene>
<accession>A0A7H0GH82</accession>
<feature type="chain" id="PRO_5028932033" evidence="2">
    <location>
        <begin position="27"/>
        <end position="152"/>
    </location>
</feature>
<dbReference type="EMBL" id="CP060783">
    <property type="protein sequence ID" value="QNP47648.1"/>
    <property type="molecule type" value="Genomic_DNA"/>
</dbReference>
<name>A0A7H0GH82_9BURK</name>
<evidence type="ECO:0000256" key="1">
    <source>
        <dbReference type="SAM" id="Phobius"/>
    </source>
</evidence>
<proteinExistence type="predicted"/>
<dbReference type="RefSeq" id="WP_187723328.1">
    <property type="nucleotide sequence ID" value="NZ_CP060783.1"/>
</dbReference>
<keyword evidence="1" id="KW-0812">Transmembrane</keyword>
<dbReference type="AlphaFoldDB" id="A0A7H0GH82"/>
<feature type="transmembrane region" description="Helical" evidence="1">
    <location>
        <begin position="38"/>
        <end position="65"/>
    </location>
</feature>
<protein>
    <submittedName>
        <fullName evidence="3">Uncharacterized protein</fullName>
    </submittedName>
</protein>
<feature type="signal peptide" evidence="2">
    <location>
        <begin position="1"/>
        <end position="26"/>
    </location>
</feature>
<dbReference type="KEGG" id="daer:H9K75_15690"/>
<organism evidence="3 4">
    <name type="scientific">Diaphorobacter aerolatus</name>
    <dbReference type="NCBI Taxonomy" id="1288495"/>
    <lineage>
        <taxon>Bacteria</taxon>
        <taxon>Pseudomonadati</taxon>
        <taxon>Pseudomonadota</taxon>
        <taxon>Betaproteobacteria</taxon>
        <taxon>Burkholderiales</taxon>
        <taxon>Comamonadaceae</taxon>
        <taxon>Diaphorobacter</taxon>
    </lineage>
</organism>
<keyword evidence="1" id="KW-1133">Transmembrane helix</keyword>
<evidence type="ECO:0000313" key="4">
    <source>
        <dbReference type="Proteomes" id="UP000516028"/>
    </source>
</evidence>
<keyword evidence="4" id="KW-1185">Reference proteome</keyword>
<evidence type="ECO:0000313" key="3">
    <source>
        <dbReference type="EMBL" id="QNP47648.1"/>
    </source>
</evidence>
<sequence length="152" mass="14625">MRSMIRKTLVHSALVACLLSGLSAQADAQSDASVALSMLPIASVVVGAGASGAAAGAAVAIPAALSVGGAVLVVKAVEASAIGTVYLLERASDGAQASVEVVGKGSRAVVHGVGTAVECSLITGGVVLSVAGAVIAFVPDAIGTALLHNERL</sequence>
<dbReference type="Proteomes" id="UP000516028">
    <property type="component" value="Chromosome"/>
</dbReference>
<keyword evidence="1" id="KW-0472">Membrane</keyword>
<evidence type="ECO:0000256" key="2">
    <source>
        <dbReference type="SAM" id="SignalP"/>
    </source>
</evidence>
<keyword evidence="2" id="KW-0732">Signal</keyword>
<reference evidence="3 4" key="1">
    <citation type="submission" date="2020-08" db="EMBL/GenBank/DDBJ databases">
        <title>Genome sequence of Diaphorobacter aerolatus KACC 16536T.</title>
        <authorList>
            <person name="Hyun D.-W."/>
            <person name="Bae J.-W."/>
        </authorList>
    </citation>
    <scope>NUCLEOTIDE SEQUENCE [LARGE SCALE GENOMIC DNA]</scope>
    <source>
        <strain evidence="3 4">KACC 16536</strain>
    </source>
</reference>